<dbReference type="EMBL" id="FWYF01000004">
    <property type="protein sequence ID" value="SMD37659.1"/>
    <property type="molecule type" value="Genomic_DNA"/>
</dbReference>
<keyword evidence="2" id="KW-1185">Reference proteome</keyword>
<evidence type="ECO:0000313" key="1">
    <source>
        <dbReference type="EMBL" id="SMD37659.1"/>
    </source>
</evidence>
<gene>
    <name evidence="1" type="ORF">SAMN04488029_3396</name>
</gene>
<evidence type="ECO:0000313" key="2">
    <source>
        <dbReference type="Proteomes" id="UP000192472"/>
    </source>
</evidence>
<protein>
    <submittedName>
        <fullName evidence="1">Uncharacterized protein</fullName>
    </submittedName>
</protein>
<reference evidence="1 2" key="1">
    <citation type="submission" date="2017-04" db="EMBL/GenBank/DDBJ databases">
        <authorList>
            <person name="Afonso C.L."/>
            <person name="Miller P.J."/>
            <person name="Scott M.A."/>
            <person name="Spackman E."/>
            <person name="Goraichik I."/>
            <person name="Dimitrov K.M."/>
            <person name="Suarez D.L."/>
            <person name="Swayne D.E."/>
        </authorList>
    </citation>
    <scope>NUCLEOTIDE SEQUENCE [LARGE SCALE GENOMIC DNA]</scope>
    <source>
        <strain evidence="1 2">DSM 26133</strain>
    </source>
</reference>
<organism evidence="1 2">
    <name type="scientific">Reichenbachiella faecimaris</name>
    <dbReference type="NCBI Taxonomy" id="692418"/>
    <lineage>
        <taxon>Bacteria</taxon>
        <taxon>Pseudomonadati</taxon>
        <taxon>Bacteroidota</taxon>
        <taxon>Cytophagia</taxon>
        <taxon>Cytophagales</taxon>
        <taxon>Reichenbachiellaceae</taxon>
        <taxon>Reichenbachiella</taxon>
    </lineage>
</organism>
<proteinExistence type="predicted"/>
<dbReference type="Proteomes" id="UP000192472">
    <property type="component" value="Unassembled WGS sequence"/>
</dbReference>
<dbReference type="STRING" id="692418.SAMN04488029_3396"/>
<name>A0A1W2GLX4_REIFA</name>
<accession>A0A1W2GLX4</accession>
<sequence length="1347" mass="159235">MNYDQQEKFKELISYISTHTIDRSINHADQKAIEENFKWNASLFFAKAIHLAKPKEQELTLEEFNQFKKDYEERSGKQIDIDTLFQKYWLRNVLGNIKIAGTVSSACHTFSGISDFKNELKFLFEEFAEGKEGKEKLPKTEFDEIRSEYEKRNNLVLDEKGLFESRWLSLSDDHVEISNINYYFKPYLEHWEDFQFLAAYKESISVHEDKGLKIIKSDFQELHQTYKQFYTKTASIKKLVEEQLIKEKGEFYYLNFHNVKISYWSTLSDHITAFYWQLLVEDDGFSDDQERVKRLLRQILYWEWSSNFLSHVIDQSKKKFLDAACNLVISESDLDGTESEFKKVNIDGDIGSREVQTLFHSREEYDDFSLNNTDHFELFESLANWEEKAHTTYLHGQSSRDELSFLIKVIVTHDYELEREDTEDQDNPNIYHCRRIFELLEKSLTKPTLLWEIKCFVIMCRREFIPYLIKDAQYTSLAFQFIDRIGEYLLHEDKETIHKKLWSKSMELALFSIRSVVKNGVASMLIFQIYRQLNSQKYDIPYNRQKHAEKLSQKQKVEKEKAVLSLIEDSSLHNYRVHGVSNQFLFPRLFNELVQLFINLPSKTRHNNGTVNFPMLQWGGLSWLMKCSTYWKYKSQFEIKPPDLNTLTNSFFKLYIERVEVTKIEKYNFFEKKEEKGLPLWSEKIERLEYIEWIYPIYFIYKQQKLNSFLEPRFYFDSTSEFYNKENHFTADKLRTHIGVLLQVLRQLVLPSIPYGFEKDEIQEIKSRVEQQIIDYLKSHIKDVPEEGRVDLFDYNKELAFKNSEKEALLPQVARALNWFSGKEQIIQAIIETQDIVKILTIAEWVTSEGVKQKLIEKIQQSDIKAFLEETRWIPEVQQTLLEISKYPQLINEINQVVEFWEKKVSKKNREYEVQLYQTKMLLAYFQNEEQELNSIKEPDSPIHSVRGLSYRDHKQFYRALIRLEKDPKSSYVIFKQLSEQYPQFAVFALNQMAAKINIAKVSDDSKIYKEALEEWKVYSSQQQELDIEALGATFFTNKLYILLKLDEHDELDSVFSELEMPYQLLPDVLEVKIESLIERKKIEEASMILDEAENYHQFSGDEGIEFIKTLKAKVGGIDDVQLLNAYYKRIFTSPPSKLIEIFPEYVNGNRTLGAFLTKEVARAASRMLDKVVSISDIGSEDKYNDIIELGLDSRINPWGWYVGAQSRGAFSDPKNKTTKKQPGERDLPIHDANKELFCVCEAFVYRTPAPAKSHLEKIFNYYHQRENFIILVYDLDPKDKSKKNWQKYISSIIPSAEYPIGYEYEACENVTSLFNYQNSAIRIARSVHENETVIHHVFVNINYFAA</sequence>